<proteinExistence type="predicted"/>
<protein>
    <submittedName>
        <fullName evidence="1">Uncharacterized protein</fullName>
    </submittedName>
</protein>
<reference evidence="1" key="2">
    <citation type="submission" date="2020-09" db="EMBL/GenBank/DDBJ databases">
        <authorList>
            <person name="Sun Q."/>
            <person name="Zhou Y."/>
        </authorList>
    </citation>
    <scope>NUCLEOTIDE SEQUENCE</scope>
    <source>
        <strain evidence="1">CGMCC 1.12195</strain>
    </source>
</reference>
<dbReference type="Proteomes" id="UP000660862">
    <property type="component" value="Unassembled WGS sequence"/>
</dbReference>
<keyword evidence="2" id="KW-1185">Reference proteome</keyword>
<name>A0A917M6A7_9SPHI</name>
<sequence>MIPKKKKAFLDSNKNQTDKWHKPENTQILKYLDKNIMWIDIISYKLHSVSYDWVTIKLA</sequence>
<organism evidence="1 2">
    <name type="scientific">Parapedobacter pyrenivorans</name>
    <dbReference type="NCBI Taxonomy" id="1305674"/>
    <lineage>
        <taxon>Bacteria</taxon>
        <taxon>Pseudomonadati</taxon>
        <taxon>Bacteroidota</taxon>
        <taxon>Sphingobacteriia</taxon>
        <taxon>Sphingobacteriales</taxon>
        <taxon>Sphingobacteriaceae</taxon>
        <taxon>Parapedobacter</taxon>
    </lineage>
</organism>
<evidence type="ECO:0000313" key="1">
    <source>
        <dbReference type="EMBL" id="GGG80133.1"/>
    </source>
</evidence>
<reference evidence="1" key="1">
    <citation type="journal article" date="2014" name="Int. J. Syst. Evol. Microbiol.">
        <title>Complete genome sequence of Corynebacterium casei LMG S-19264T (=DSM 44701T), isolated from a smear-ripened cheese.</title>
        <authorList>
            <consortium name="US DOE Joint Genome Institute (JGI-PGF)"/>
            <person name="Walter F."/>
            <person name="Albersmeier A."/>
            <person name="Kalinowski J."/>
            <person name="Ruckert C."/>
        </authorList>
    </citation>
    <scope>NUCLEOTIDE SEQUENCE</scope>
    <source>
        <strain evidence="1">CGMCC 1.12195</strain>
    </source>
</reference>
<comment type="caution">
    <text evidence="1">The sequence shown here is derived from an EMBL/GenBank/DDBJ whole genome shotgun (WGS) entry which is preliminary data.</text>
</comment>
<dbReference type="AlphaFoldDB" id="A0A917M6A7"/>
<dbReference type="EMBL" id="BMER01000001">
    <property type="protein sequence ID" value="GGG80133.1"/>
    <property type="molecule type" value="Genomic_DNA"/>
</dbReference>
<evidence type="ECO:0000313" key="2">
    <source>
        <dbReference type="Proteomes" id="UP000660862"/>
    </source>
</evidence>
<accession>A0A917M6A7</accession>
<gene>
    <name evidence="1" type="ORF">GCM10007415_10650</name>
</gene>